<keyword evidence="5" id="KW-1185">Reference proteome</keyword>
<dbReference type="GO" id="GO:0006995">
    <property type="term" value="P:cellular response to nitrogen starvation"/>
    <property type="evidence" value="ECO:0007669"/>
    <property type="project" value="TreeGrafter"/>
</dbReference>
<dbReference type="Gene3D" id="1.10.418.40">
    <property type="entry name" value="Autophagy protein 6/Beclin 1"/>
    <property type="match status" value="1"/>
</dbReference>
<dbReference type="AlphaFoldDB" id="A0A914X6X1"/>
<evidence type="ECO:0000256" key="1">
    <source>
        <dbReference type="ARBA" id="ARBA00005965"/>
    </source>
</evidence>
<dbReference type="InterPro" id="IPR038274">
    <property type="entry name" value="Atg6/Beclin_C_sf"/>
</dbReference>
<feature type="domain" description="Atg6/beclin coiled-coil" evidence="4">
    <location>
        <begin position="1"/>
        <end position="130"/>
    </location>
</feature>
<dbReference type="GO" id="GO:0043548">
    <property type="term" value="F:phosphatidylinositol 3-kinase binding"/>
    <property type="evidence" value="ECO:0007669"/>
    <property type="project" value="TreeGrafter"/>
</dbReference>
<evidence type="ECO:0000259" key="4">
    <source>
        <dbReference type="Pfam" id="PF17675"/>
    </source>
</evidence>
<dbReference type="GO" id="GO:0000045">
    <property type="term" value="P:autophagosome assembly"/>
    <property type="evidence" value="ECO:0007669"/>
    <property type="project" value="TreeGrafter"/>
</dbReference>
<feature type="coiled-coil region" evidence="2">
    <location>
        <begin position="10"/>
        <end position="87"/>
    </location>
</feature>
<protein>
    <submittedName>
        <fullName evidence="6">Beclin 1</fullName>
    </submittedName>
</protein>
<dbReference type="Pfam" id="PF17675">
    <property type="entry name" value="APG6_N"/>
    <property type="match status" value="1"/>
</dbReference>
<evidence type="ECO:0000256" key="2">
    <source>
        <dbReference type="SAM" id="Coils"/>
    </source>
</evidence>
<evidence type="ECO:0000313" key="6">
    <source>
        <dbReference type="WBParaSite" id="PSAMB.scaffold699size43517.g8016.t1"/>
    </source>
</evidence>
<feature type="domain" description="Atg6 BARA" evidence="3">
    <location>
        <begin position="133"/>
        <end position="309"/>
    </location>
</feature>
<dbReference type="GO" id="GO:0034271">
    <property type="term" value="C:phosphatidylinositol 3-kinase complex, class III, type I"/>
    <property type="evidence" value="ECO:0007669"/>
    <property type="project" value="TreeGrafter"/>
</dbReference>
<dbReference type="InterPro" id="IPR007243">
    <property type="entry name" value="Atg6/Beclin"/>
</dbReference>
<dbReference type="PANTHER" id="PTHR12768">
    <property type="entry name" value="BECLIN 1"/>
    <property type="match status" value="1"/>
</dbReference>
<dbReference type="Pfam" id="PF04111">
    <property type="entry name" value="APG6"/>
    <property type="match status" value="1"/>
</dbReference>
<evidence type="ECO:0000259" key="3">
    <source>
        <dbReference type="Pfam" id="PF04111"/>
    </source>
</evidence>
<dbReference type="WBParaSite" id="PSAMB.scaffold699size43517.g8016.t1">
    <property type="protein sequence ID" value="PSAMB.scaffold699size43517.g8016.t1"/>
    <property type="gene ID" value="PSAMB.scaffold699size43517.g8016"/>
</dbReference>
<reference evidence="6" key="1">
    <citation type="submission" date="2022-11" db="UniProtKB">
        <authorList>
            <consortium name="WormBaseParasite"/>
        </authorList>
    </citation>
    <scope>IDENTIFICATION</scope>
</reference>
<proteinExistence type="inferred from homology"/>
<organism evidence="5 6">
    <name type="scientific">Plectus sambesii</name>
    <dbReference type="NCBI Taxonomy" id="2011161"/>
    <lineage>
        <taxon>Eukaryota</taxon>
        <taxon>Metazoa</taxon>
        <taxon>Ecdysozoa</taxon>
        <taxon>Nematoda</taxon>
        <taxon>Chromadorea</taxon>
        <taxon>Plectida</taxon>
        <taxon>Plectina</taxon>
        <taxon>Plectoidea</taxon>
        <taxon>Plectidae</taxon>
        <taxon>Plectus</taxon>
    </lineage>
</organism>
<dbReference type="GO" id="GO:0000423">
    <property type="term" value="P:mitophagy"/>
    <property type="evidence" value="ECO:0007669"/>
    <property type="project" value="TreeGrafter"/>
</dbReference>
<dbReference type="GO" id="GO:0000407">
    <property type="term" value="C:phagophore assembly site"/>
    <property type="evidence" value="ECO:0007669"/>
    <property type="project" value="TreeGrafter"/>
</dbReference>
<dbReference type="InterPro" id="IPR040455">
    <property type="entry name" value="Atg6_BARA"/>
</dbReference>
<dbReference type="GO" id="GO:0045324">
    <property type="term" value="P:late endosome to vacuole transport"/>
    <property type="evidence" value="ECO:0007669"/>
    <property type="project" value="TreeGrafter"/>
</dbReference>
<comment type="similarity">
    <text evidence="1">Belongs to the beclin family.</text>
</comment>
<dbReference type="GO" id="GO:0034272">
    <property type="term" value="C:phosphatidylinositol 3-kinase complex, class III, type II"/>
    <property type="evidence" value="ECO:0007669"/>
    <property type="project" value="TreeGrafter"/>
</dbReference>
<dbReference type="PANTHER" id="PTHR12768:SF4">
    <property type="entry name" value="BECLIN-1"/>
    <property type="match status" value="1"/>
</dbReference>
<dbReference type="Proteomes" id="UP000887566">
    <property type="component" value="Unplaced"/>
</dbReference>
<dbReference type="InterPro" id="IPR041691">
    <property type="entry name" value="Atg6/beclin_CC"/>
</dbReference>
<accession>A0A914X6X1</accession>
<sequence>MCQDCTDKLLDGMDSQLKALEDECAEYRRMLDGLRKDRSTNSFFDVNASKIELNKLKGEEKMLRSELSQLEIEERELETQLNEEARRGAGVAKEDERLWRAFRDVSRKLLDLETDEQSAAAQLVYTRAQLDKLSKTNVFNLTFHIWHSGRFGTINGFRLGRLPDDQVEWNEINAAWGQTVLLLKSLAKRIDFQFTDYEPVPMGSASYVKCLSADAKDKELPLYCVGGYKFLGHPKFDSAMVIFLDCLRQLQSEIERNGGFHLPHAMQRDKIEDQGKEYSVKTQFNSEERWTKAMKCLLTNLKWALAWVASLQP</sequence>
<evidence type="ECO:0000313" key="5">
    <source>
        <dbReference type="Proteomes" id="UP000887566"/>
    </source>
</evidence>
<name>A0A914X6X1_9BILA</name>
<keyword evidence="2" id="KW-0175">Coiled coil</keyword>
<dbReference type="GO" id="GO:0030674">
    <property type="term" value="F:protein-macromolecule adaptor activity"/>
    <property type="evidence" value="ECO:0007669"/>
    <property type="project" value="TreeGrafter"/>
</dbReference>